<dbReference type="AlphaFoldDB" id="A0A4S8JZ49"/>
<proteinExistence type="predicted"/>
<keyword evidence="3" id="KW-1185">Reference proteome</keyword>
<feature type="region of interest" description="Disordered" evidence="1">
    <location>
        <begin position="64"/>
        <end position="108"/>
    </location>
</feature>
<organism evidence="2 3">
    <name type="scientific">Musa balbisiana</name>
    <name type="common">Banana</name>
    <dbReference type="NCBI Taxonomy" id="52838"/>
    <lineage>
        <taxon>Eukaryota</taxon>
        <taxon>Viridiplantae</taxon>
        <taxon>Streptophyta</taxon>
        <taxon>Embryophyta</taxon>
        <taxon>Tracheophyta</taxon>
        <taxon>Spermatophyta</taxon>
        <taxon>Magnoliopsida</taxon>
        <taxon>Liliopsida</taxon>
        <taxon>Zingiberales</taxon>
        <taxon>Musaceae</taxon>
        <taxon>Musa</taxon>
    </lineage>
</organism>
<feature type="compositionally biased region" description="Low complexity" evidence="1">
    <location>
        <begin position="130"/>
        <end position="141"/>
    </location>
</feature>
<protein>
    <submittedName>
        <fullName evidence="2">Uncharacterized protein</fullName>
    </submittedName>
</protein>
<gene>
    <name evidence="2" type="ORF">C4D60_Mb05t26720</name>
</gene>
<evidence type="ECO:0000313" key="2">
    <source>
        <dbReference type="EMBL" id="THU67628.1"/>
    </source>
</evidence>
<sequence>MWLIQELKCESPVSTAGILLFRFQEAINIFLLEPTALIPMSFRSSSVSSGNTSSSTSCISNTGAYLLSPNPSNHDRTPPSSPDRHSPFRSFQSPPSVSEGKSPSTATPASLLSETLTLAALLSFLSDGLPDPSGNPSSAASSPPPILKSGPSMPSSALETQLDRTRLAPRHDFGSRLTRRPPAPKGSREEGTVIGHGRWRRSGENVGAIVLAGCEGSEVAGLGSVSVGGVMVVGSGLCVVSGGSRSDLPVLMATEVVI</sequence>
<accession>A0A4S8JZ49</accession>
<dbReference type="EMBL" id="PYDT01000003">
    <property type="protein sequence ID" value="THU67628.1"/>
    <property type="molecule type" value="Genomic_DNA"/>
</dbReference>
<reference evidence="2 3" key="1">
    <citation type="journal article" date="2019" name="Nat. Plants">
        <title>Genome sequencing of Musa balbisiana reveals subgenome evolution and function divergence in polyploid bananas.</title>
        <authorList>
            <person name="Yao X."/>
        </authorList>
    </citation>
    <scope>NUCLEOTIDE SEQUENCE [LARGE SCALE GENOMIC DNA]</scope>
    <source>
        <strain evidence="3">cv. DH-PKW</strain>
        <tissue evidence="2">Leaves</tissue>
    </source>
</reference>
<comment type="caution">
    <text evidence="2">The sequence shown here is derived from an EMBL/GenBank/DDBJ whole genome shotgun (WGS) entry which is preliminary data.</text>
</comment>
<dbReference type="Proteomes" id="UP000317650">
    <property type="component" value="Chromosome 5"/>
</dbReference>
<feature type="compositionally biased region" description="Basic and acidic residues" evidence="1">
    <location>
        <begin position="73"/>
        <end position="86"/>
    </location>
</feature>
<feature type="region of interest" description="Disordered" evidence="1">
    <location>
        <begin position="130"/>
        <end position="194"/>
    </location>
</feature>
<name>A0A4S8JZ49_MUSBA</name>
<feature type="compositionally biased region" description="Polar residues" evidence="1">
    <location>
        <begin position="89"/>
        <end position="103"/>
    </location>
</feature>
<evidence type="ECO:0000256" key="1">
    <source>
        <dbReference type="SAM" id="MobiDB-lite"/>
    </source>
</evidence>
<evidence type="ECO:0000313" key="3">
    <source>
        <dbReference type="Proteomes" id="UP000317650"/>
    </source>
</evidence>
<feature type="compositionally biased region" description="Basic and acidic residues" evidence="1">
    <location>
        <begin position="161"/>
        <end position="174"/>
    </location>
</feature>